<dbReference type="PANTHER" id="PTHR34387:SF2">
    <property type="entry name" value="SLR1258 PROTEIN"/>
    <property type="match status" value="1"/>
</dbReference>
<evidence type="ECO:0000313" key="1">
    <source>
        <dbReference type="EMBL" id="CAE09523.1"/>
    </source>
</evidence>
<dbReference type="InterPro" id="IPR007497">
    <property type="entry name" value="SIMPL/DUF541"/>
</dbReference>
<dbReference type="STRING" id="273121.WS0375"/>
<proteinExistence type="predicted"/>
<dbReference type="Gene3D" id="3.30.110.170">
    <property type="entry name" value="Protein of unknown function (DUF541), domain 1"/>
    <property type="match status" value="1"/>
</dbReference>
<dbReference type="AlphaFoldDB" id="Q7MAA3"/>
<organism evidence="2">
    <name type="scientific">Wolinella succinogenes (strain ATCC 29543 / DSM 1740 / CCUG 13145 / JCM 31913 / LMG 7466 / NCTC 11488 / FDC 602W)</name>
    <name type="common">Vibrio succinogenes</name>
    <dbReference type="NCBI Taxonomy" id="273121"/>
    <lineage>
        <taxon>Bacteria</taxon>
        <taxon>Pseudomonadati</taxon>
        <taxon>Campylobacterota</taxon>
        <taxon>Epsilonproteobacteria</taxon>
        <taxon>Campylobacterales</taxon>
        <taxon>Helicobacteraceae</taxon>
        <taxon>Wolinella</taxon>
    </lineage>
</organism>
<dbReference type="PANTHER" id="PTHR34387">
    <property type="entry name" value="SLR1258 PROTEIN"/>
    <property type="match status" value="1"/>
</dbReference>
<dbReference type="EMBL" id="BX571658">
    <property type="protein sequence ID" value="CAE09523.1"/>
    <property type="molecule type" value="Genomic_DNA"/>
</dbReference>
<dbReference type="Proteomes" id="UP000000422">
    <property type="component" value="Chromosome"/>
</dbReference>
<dbReference type="Pfam" id="PF04402">
    <property type="entry name" value="SIMPL"/>
    <property type="match status" value="1"/>
</dbReference>
<dbReference type="KEGG" id="wsu:WS0375"/>
<accession>Q7MAA3</accession>
<evidence type="ECO:0000313" key="2">
    <source>
        <dbReference type="Proteomes" id="UP000000422"/>
    </source>
</evidence>
<dbReference type="GO" id="GO:0006974">
    <property type="term" value="P:DNA damage response"/>
    <property type="evidence" value="ECO:0007669"/>
    <property type="project" value="TreeGrafter"/>
</dbReference>
<keyword evidence="2" id="KW-1185">Reference proteome</keyword>
<dbReference type="eggNOG" id="COG2859">
    <property type="taxonomic scope" value="Bacteria"/>
</dbReference>
<dbReference type="RefSeq" id="WP_011138323.1">
    <property type="nucleotide sequence ID" value="NC_005090.1"/>
</dbReference>
<dbReference type="PIRSF" id="PIRSF029033">
    <property type="entry name" value="UCP029033"/>
    <property type="match status" value="1"/>
</dbReference>
<dbReference type="HOGENOM" id="CLU_077423_1_0_7"/>
<protein>
    <submittedName>
        <fullName evidence="1">PUTATIVE PERIPLASMIC PROTEIN</fullName>
    </submittedName>
</protein>
<dbReference type="InterPro" id="IPR016907">
    <property type="entry name" value="UCP029033"/>
</dbReference>
<name>Q7MAA3_WOLSU</name>
<dbReference type="Gene3D" id="3.30.70.2970">
    <property type="entry name" value="Protein of unknown function (DUF541), domain 2"/>
    <property type="match status" value="1"/>
</dbReference>
<sequence>MTKSSAIIIGIFLFAGLLGLGYTLGNSLLTLKGMERTVSVKGLSEREVKADIAIWPIQYVRLGNDLATLYTELERDRARIEAFLISEGFRAEEMSLGAPSIIDKLSHEYGGGEKISFRYVASQTLSLYTPSVDLVRSSAAKLSDLGKQGVVLRVGEYENQIEYLYTKLNEIKPAMIEEATLSARASAQKFAEDSKSRLGKIKSASQGQFTIGNRDKNTPYIKSVRVVSTIEYYLDD</sequence>
<gene>
    <name evidence="1" type="ordered locus">WS0375</name>
</gene>
<reference evidence="1 2" key="1">
    <citation type="journal article" date="2003" name="Proc. Natl. Acad. Sci. U.S.A.">
        <title>Complete genome sequence and analysis of Wolinella succinogenes.</title>
        <authorList>
            <person name="Baar C."/>
            <person name="Eppinger M."/>
            <person name="Raddatz G."/>
            <person name="Simon JM."/>
            <person name="Lanz C."/>
            <person name="Klimmek O."/>
            <person name="Nandakumar R."/>
            <person name="Gross R."/>
            <person name="Rosinus A."/>
            <person name="Keller H."/>
            <person name="Jagtap P."/>
            <person name="Linke B."/>
            <person name="Meyer F."/>
            <person name="Lederer H."/>
            <person name="Schuster S.C."/>
        </authorList>
    </citation>
    <scope>NUCLEOTIDE SEQUENCE [LARGE SCALE GENOMIC DNA]</scope>
    <source>
        <strain evidence="2">ATCC 29543 / DSM 1740 / CCUG 13145 / JCM 31913 / LMG 7466 / NCTC 11488 / FDC 602W</strain>
    </source>
</reference>
<dbReference type="InterPro" id="IPR052022">
    <property type="entry name" value="26kDa_periplasmic_antigen"/>
</dbReference>